<accession>A0A3M9M543</accession>
<reference evidence="4 5" key="1">
    <citation type="submission" date="2018-11" db="EMBL/GenBank/DDBJ databases">
        <title>Draft genome of Simplicispira Flexivirga sp. BO-16.</title>
        <authorList>
            <person name="Im W.T."/>
        </authorList>
    </citation>
    <scope>NUCLEOTIDE SEQUENCE [LARGE SCALE GENOMIC DNA]</scope>
    <source>
        <strain evidence="4 5">BO-16</strain>
    </source>
</reference>
<evidence type="ECO:0000313" key="5">
    <source>
        <dbReference type="Proteomes" id="UP000271678"/>
    </source>
</evidence>
<dbReference type="InterPro" id="IPR050922">
    <property type="entry name" value="LytR/CpsA/Psr_CW_biosynth"/>
</dbReference>
<dbReference type="InterPro" id="IPR027381">
    <property type="entry name" value="LytR/CpsA/Psr_C"/>
</dbReference>
<feature type="domain" description="LytR/CpsA/Psr regulator C-terminal" evidence="3">
    <location>
        <begin position="153"/>
        <end position="238"/>
    </location>
</feature>
<keyword evidence="5" id="KW-1185">Reference proteome</keyword>
<evidence type="ECO:0000256" key="2">
    <source>
        <dbReference type="SAM" id="SignalP"/>
    </source>
</evidence>
<name>A0A3M9M543_9MICO</name>
<dbReference type="Gene3D" id="3.30.70.2390">
    <property type="match status" value="2"/>
</dbReference>
<dbReference type="OrthoDB" id="4864198at2"/>
<dbReference type="PROSITE" id="PS51257">
    <property type="entry name" value="PROKAR_LIPOPROTEIN"/>
    <property type="match status" value="1"/>
</dbReference>
<evidence type="ECO:0000313" key="4">
    <source>
        <dbReference type="EMBL" id="RNI20652.1"/>
    </source>
</evidence>
<dbReference type="Proteomes" id="UP000271678">
    <property type="component" value="Unassembled WGS sequence"/>
</dbReference>
<feature type="chain" id="PRO_5017976168" evidence="2">
    <location>
        <begin position="24"/>
        <end position="274"/>
    </location>
</feature>
<dbReference type="RefSeq" id="WP_123272063.1">
    <property type="nucleotide sequence ID" value="NZ_RJJQ01000015.1"/>
</dbReference>
<dbReference type="Pfam" id="PF13399">
    <property type="entry name" value="LytR_C"/>
    <property type="match status" value="2"/>
</dbReference>
<feature type="region of interest" description="Disordered" evidence="1">
    <location>
        <begin position="246"/>
        <end position="274"/>
    </location>
</feature>
<feature type="signal peptide" evidence="2">
    <location>
        <begin position="1"/>
        <end position="23"/>
    </location>
</feature>
<dbReference type="PANTHER" id="PTHR33392:SF6">
    <property type="entry name" value="POLYISOPRENYL-TEICHOIC ACID--PEPTIDOGLYCAN TEICHOIC ACID TRANSFERASE TAGU"/>
    <property type="match status" value="1"/>
</dbReference>
<proteinExistence type="predicted"/>
<sequence>MGLTRRHAVGTTVALALAIPALAACSGSGSTPAATSSCSAALAAPSMKIPLSSIYINVWNATGTNGQAASVADQLKWRGLHIIATGNDPSGESPPAHAEIRFGPNGKQIALTVAQQVKDAVLEEDNRTNPSVDVVIGQKFALVPVPPPPPSKITVNVLNAFVIPGTATDVAADMRKRGFHVAQVGNTSDFYPDHAVIIRYGEQGAPAAQRVALQFHDVQMVQDGRSNATVDIVIGSKWTDSAIVPAAQATPKPTPSPTPTCRPLTTAKKSPKSS</sequence>
<gene>
    <name evidence="4" type="ORF">EFY87_13750</name>
</gene>
<dbReference type="EMBL" id="RJJQ01000015">
    <property type="protein sequence ID" value="RNI20652.1"/>
    <property type="molecule type" value="Genomic_DNA"/>
</dbReference>
<dbReference type="PANTHER" id="PTHR33392">
    <property type="entry name" value="POLYISOPRENYL-TEICHOIC ACID--PEPTIDOGLYCAN TEICHOIC ACID TRANSFERASE TAGU"/>
    <property type="match status" value="1"/>
</dbReference>
<evidence type="ECO:0000259" key="3">
    <source>
        <dbReference type="Pfam" id="PF13399"/>
    </source>
</evidence>
<comment type="caution">
    <text evidence="4">The sequence shown here is derived from an EMBL/GenBank/DDBJ whole genome shotgun (WGS) entry which is preliminary data.</text>
</comment>
<organism evidence="4 5">
    <name type="scientific">Flexivirga caeni</name>
    <dbReference type="NCBI Taxonomy" id="2294115"/>
    <lineage>
        <taxon>Bacteria</taxon>
        <taxon>Bacillati</taxon>
        <taxon>Actinomycetota</taxon>
        <taxon>Actinomycetes</taxon>
        <taxon>Micrococcales</taxon>
        <taxon>Dermacoccaceae</taxon>
        <taxon>Flexivirga</taxon>
    </lineage>
</organism>
<feature type="domain" description="LytR/CpsA/Psr regulator C-terminal" evidence="3">
    <location>
        <begin position="54"/>
        <end position="140"/>
    </location>
</feature>
<protein>
    <submittedName>
        <fullName evidence="4">LytR family transcriptional regulator</fullName>
    </submittedName>
</protein>
<evidence type="ECO:0000256" key="1">
    <source>
        <dbReference type="SAM" id="MobiDB-lite"/>
    </source>
</evidence>
<keyword evidence="2" id="KW-0732">Signal</keyword>
<dbReference type="AlphaFoldDB" id="A0A3M9M543"/>